<comment type="caution">
    <text evidence="2">The sequence shown here is derived from an EMBL/GenBank/DDBJ whole genome shotgun (WGS) entry which is preliminary data.</text>
</comment>
<dbReference type="SUPFAM" id="SSF47413">
    <property type="entry name" value="lambda repressor-like DNA-binding domains"/>
    <property type="match status" value="1"/>
</dbReference>
<dbReference type="STRING" id="1236973.JCM9157_3843"/>
<dbReference type="Proteomes" id="UP000018896">
    <property type="component" value="Unassembled WGS sequence"/>
</dbReference>
<dbReference type="InterPro" id="IPR001387">
    <property type="entry name" value="Cro/C1-type_HTH"/>
</dbReference>
<dbReference type="PROSITE" id="PS50943">
    <property type="entry name" value="HTH_CROC1"/>
    <property type="match status" value="1"/>
</dbReference>
<dbReference type="SMART" id="SM00530">
    <property type="entry name" value="HTH_XRE"/>
    <property type="match status" value="1"/>
</dbReference>
<evidence type="ECO:0000313" key="2">
    <source>
        <dbReference type="EMBL" id="GAE36642.1"/>
    </source>
</evidence>
<dbReference type="eggNOG" id="ENOG5030693">
    <property type="taxonomic scope" value="Bacteria"/>
</dbReference>
<protein>
    <recommendedName>
        <fullName evidence="1">HTH cro/C1-type domain-containing protein</fullName>
    </recommendedName>
</protein>
<accession>W4QXK9</accession>
<sequence>MDKRNLRFMDVRQKLGLTQVEVAKNVGLSQSMIAHIEAGNKEPSKLYKLRIASLFSVSVEWLFYEQLYEGGVSYESKNSERLSNHS</sequence>
<evidence type="ECO:0000313" key="3">
    <source>
        <dbReference type="Proteomes" id="UP000018896"/>
    </source>
</evidence>
<keyword evidence="3" id="KW-1185">Reference proteome</keyword>
<gene>
    <name evidence="2" type="ORF">JCM9157_3843</name>
</gene>
<dbReference type="Pfam" id="PF01381">
    <property type="entry name" value="HTH_3"/>
    <property type="match status" value="1"/>
</dbReference>
<dbReference type="OrthoDB" id="72638at2"/>
<organism evidence="2 3">
    <name type="scientific">Halalkalibacter akibai (strain ATCC 43226 / DSM 21942 / CIP 109018 / JCM 9157 / 1139)</name>
    <name type="common">Bacillus akibai</name>
    <dbReference type="NCBI Taxonomy" id="1236973"/>
    <lineage>
        <taxon>Bacteria</taxon>
        <taxon>Bacillati</taxon>
        <taxon>Bacillota</taxon>
        <taxon>Bacilli</taxon>
        <taxon>Bacillales</taxon>
        <taxon>Bacillaceae</taxon>
        <taxon>Halalkalibacter</taxon>
    </lineage>
</organism>
<dbReference type="GO" id="GO:0003677">
    <property type="term" value="F:DNA binding"/>
    <property type="evidence" value="ECO:0007669"/>
    <property type="project" value="InterPro"/>
</dbReference>
<proteinExistence type="predicted"/>
<feature type="domain" description="HTH cro/C1-type" evidence="1">
    <location>
        <begin position="12"/>
        <end position="62"/>
    </location>
</feature>
<dbReference type="InterPro" id="IPR010982">
    <property type="entry name" value="Lambda_DNA-bd_dom_sf"/>
</dbReference>
<name>W4QXK9_HALA3</name>
<dbReference type="Gene3D" id="1.10.260.40">
    <property type="entry name" value="lambda repressor-like DNA-binding domains"/>
    <property type="match status" value="1"/>
</dbReference>
<dbReference type="AlphaFoldDB" id="W4QXK9"/>
<dbReference type="RefSeq" id="WP_035666730.1">
    <property type="nucleotide sequence ID" value="NZ_BAUV01000039.1"/>
</dbReference>
<evidence type="ECO:0000259" key="1">
    <source>
        <dbReference type="PROSITE" id="PS50943"/>
    </source>
</evidence>
<dbReference type="EMBL" id="BAUV01000039">
    <property type="protein sequence ID" value="GAE36642.1"/>
    <property type="molecule type" value="Genomic_DNA"/>
</dbReference>
<dbReference type="CDD" id="cd00093">
    <property type="entry name" value="HTH_XRE"/>
    <property type="match status" value="1"/>
</dbReference>
<reference evidence="2 3" key="1">
    <citation type="journal article" date="2014" name="Genome Announc.">
        <title>Draft Genome Sequences of Three Alkaliphilic Bacillus Strains, Bacillus wakoensis JCM 9140T, Bacillus akibai JCM 9157T, and Bacillus hemicellulosilyticus JCM 9152T.</title>
        <authorList>
            <person name="Yuki M."/>
            <person name="Oshima K."/>
            <person name="Suda W."/>
            <person name="Oshida Y."/>
            <person name="Kitamura K."/>
            <person name="Iida T."/>
            <person name="Hattori M."/>
            <person name="Ohkuma M."/>
        </authorList>
    </citation>
    <scope>NUCLEOTIDE SEQUENCE [LARGE SCALE GENOMIC DNA]</scope>
    <source>
        <strain evidence="2 3">JCM 9157</strain>
    </source>
</reference>